<dbReference type="Gene3D" id="3.20.20.80">
    <property type="entry name" value="Glycosidases"/>
    <property type="match status" value="1"/>
</dbReference>
<feature type="signal peptide" evidence="1">
    <location>
        <begin position="1"/>
        <end position="25"/>
    </location>
</feature>
<evidence type="ECO:0000256" key="1">
    <source>
        <dbReference type="SAM" id="SignalP"/>
    </source>
</evidence>
<dbReference type="RefSeq" id="WP_367774851.1">
    <property type="nucleotide sequence ID" value="NZ_JBFNXR010000052.1"/>
</dbReference>
<sequence length="527" mass="56735">MLGIVTRLIGGASVLVLAAAGTSHAGSSSGHAPVRIDARSYPPVRTIDERFQSYQIGFSHLTGGETWKSYDQLEKDKASQKTGAARDFSAVREARAPTDLTSEKFRRLTSALAPLYIRYSGTTANSVYFHDSDSPAPEQAPEGFTVVLSRPAWKGAVDFAEAVDAKIVTSFANSPGVRDGAHAWTPLMAKPWLDYTRSIGGEIYAAELFNEPNAPEPPRILKGHTPEEFARDYAAFSRFMKQAAPDVKLAGPGTATLGIPGVGSISTSSAQYFAANPMPKVDIVSYHFYPALAQRCAPPTSPQGVSADQALSEDWLSRPDAELQRHKELRDRYAPGAPIWLTETGGAACGGLTWQPTFLDVFRYVDFHARMAKQGLDAAFTHALISGSNGIIDEKTLDPNASYWAAVLWRRLMGTQVLDAGEQQEGLHLYAHCMRGVNGGVSLIALNLKQQSRTLATPVGAEVYALTSPELQSRTVLLNGKPLALTADDQLPSLEPRRGKSRSVTLAPLSVNFVAMPKAANPSCAAH</sequence>
<organism evidence="2 3">
    <name type="scientific">Novosphingobium rhizovicinum</name>
    <dbReference type="NCBI Taxonomy" id="3228928"/>
    <lineage>
        <taxon>Bacteria</taxon>
        <taxon>Pseudomonadati</taxon>
        <taxon>Pseudomonadota</taxon>
        <taxon>Alphaproteobacteria</taxon>
        <taxon>Sphingomonadales</taxon>
        <taxon>Sphingomonadaceae</taxon>
        <taxon>Novosphingobium</taxon>
    </lineage>
</organism>
<comment type="caution">
    <text evidence="2">The sequence shown here is derived from an EMBL/GenBank/DDBJ whole genome shotgun (WGS) entry which is preliminary data.</text>
</comment>
<dbReference type="SUPFAM" id="SSF51445">
    <property type="entry name" value="(Trans)glycosidases"/>
    <property type="match status" value="1"/>
</dbReference>
<protein>
    <recommendedName>
        <fullName evidence="4">Glycosyl hydrolase family 79</fullName>
    </recommendedName>
</protein>
<dbReference type="PANTHER" id="PTHR46145:SF4">
    <property type="entry name" value="HEPARANASE"/>
    <property type="match status" value="1"/>
</dbReference>
<dbReference type="InterPro" id="IPR017853">
    <property type="entry name" value="GH"/>
</dbReference>
<evidence type="ECO:0000313" key="3">
    <source>
        <dbReference type="Proteomes" id="UP001556118"/>
    </source>
</evidence>
<evidence type="ECO:0008006" key="4">
    <source>
        <dbReference type="Google" id="ProtNLM"/>
    </source>
</evidence>
<gene>
    <name evidence="2" type="ORF">ABUH87_14795</name>
</gene>
<accession>A0ABV3RGQ7</accession>
<evidence type="ECO:0000313" key="2">
    <source>
        <dbReference type="EMBL" id="MEW9856404.1"/>
    </source>
</evidence>
<reference evidence="2 3" key="1">
    <citation type="submission" date="2024-06" db="EMBL/GenBank/DDBJ databases">
        <title>Novosphingobium rhizovicinus M1R2S20.</title>
        <authorList>
            <person name="Sun J.-Q."/>
        </authorList>
    </citation>
    <scope>NUCLEOTIDE SEQUENCE [LARGE SCALE GENOMIC DNA]</scope>
    <source>
        <strain evidence="2 3">M1R2S20</strain>
    </source>
</reference>
<dbReference type="EMBL" id="JBFNXR010000052">
    <property type="protein sequence ID" value="MEW9856404.1"/>
    <property type="molecule type" value="Genomic_DNA"/>
</dbReference>
<feature type="chain" id="PRO_5046161430" description="Glycosyl hydrolase family 79" evidence="1">
    <location>
        <begin position="26"/>
        <end position="527"/>
    </location>
</feature>
<name>A0ABV3RGQ7_9SPHN</name>
<keyword evidence="3" id="KW-1185">Reference proteome</keyword>
<dbReference type="Proteomes" id="UP001556118">
    <property type="component" value="Unassembled WGS sequence"/>
</dbReference>
<dbReference type="PANTHER" id="PTHR46145">
    <property type="entry name" value="HEPARANASE"/>
    <property type="match status" value="1"/>
</dbReference>
<keyword evidence="1" id="KW-0732">Signal</keyword>
<proteinExistence type="predicted"/>